<reference evidence="2" key="1">
    <citation type="journal article" date="2011" name="Proc. Natl. Acad. Sci. U.S.A.">
        <title>Obligate biotrophy features unraveled by the genomic analysis of rust fungi.</title>
        <authorList>
            <person name="Duplessis S."/>
            <person name="Cuomo C.A."/>
            <person name="Lin Y.-C."/>
            <person name="Aerts A."/>
            <person name="Tisserant E."/>
            <person name="Veneault-Fourrey C."/>
            <person name="Joly D.L."/>
            <person name="Hacquard S."/>
            <person name="Amselem J."/>
            <person name="Cantarel B.L."/>
            <person name="Chiu R."/>
            <person name="Coutinho P.M."/>
            <person name="Feau N."/>
            <person name="Field M."/>
            <person name="Frey P."/>
            <person name="Gelhaye E."/>
            <person name="Goldberg J."/>
            <person name="Grabherr M.G."/>
            <person name="Kodira C.D."/>
            <person name="Kohler A."/>
            <person name="Kuees U."/>
            <person name="Lindquist E.A."/>
            <person name="Lucas S.M."/>
            <person name="Mago R."/>
            <person name="Mauceli E."/>
            <person name="Morin E."/>
            <person name="Murat C."/>
            <person name="Pangilinan J.L."/>
            <person name="Park R."/>
            <person name="Pearson M."/>
            <person name="Quesneville H."/>
            <person name="Rouhier N."/>
            <person name="Sakthikumar S."/>
            <person name="Salamov A.A."/>
            <person name="Schmutz J."/>
            <person name="Selles B."/>
            <person name="Shapiro H."/>
            <person name="Tanguay P."/>
            <person name="Tuskan G.A."/>
            <person name="Henrissat B."/>
            <person name="Van de Peer Y."/>
            <person name="Rouze P."/>
            <person name="Ellis J.G."/>
            <person name="Dodds P.N."/>
            <person name="Schein J.E."/>
            <person name="Zhong S."/>
            <person name="Hamelin R.C."/>
            <person name="Grigoriev I.V."/>
            <person name="Szabo L.J."/>
            <person name="Martin F."/>
        </authorList>
    </citation>
    <scope>NUCLEOTIDE SEQUENCE [LARGE SCALE GENOMIC DNA]</scope>
    <source>
        <strain evidence="2">98AG31 / pathotype 3-4-7</strain>
    </source>
</reference>
<evidence type="ECO:0000313" key="2">
    <source>
        <dbReference type="Proteomes" id="UP000001072"/>
    </source>
</evidence>
<sequence length="517" mass="59517">MGTKRKLKTRQNKTASKQDELTKDYLNDLPDEILLEIIKYLKLDNSNELANKTTKKHENLITLTSGKRTTLWTYQHKPQSPILTSFQSFSIVNHRLYSICRPLLWKAINFPTLMPIPMSYWNDELLPKHGPHVQSITIRLTEQWFEIPPKPISIKHSSGKGNLNHYSLRERKIKFIEQDKDFWDVPIINSDNLAVSAYLLPHDLDHVDFKRQKSHGLSPQNVIKVISQCSQLSTLRIRSPDAGFASPDPIEMWILRNNLTSLLSDLKQLRHLQISGPWLSSILAGCIIEPIKVLPLLESLECSKVSVERPVEVDSLATCLKNSVNLKRLALHDVDVIDGSWGCHEGPPQLINLSLRDCANLWLSNTPWLISTWAPGLTHLELKFDEPWNAHFRPLQEDLSEFEPRHHQFDLPSLTHLTIWRHSSCDYFHCFKDSKTIEVLKVYHLLPEDHITFIDFILGDPFPKLKLLSLLVPETRFPLDPESSERVLPLEAFCKSKGISFHLSSYTLSPQIEISLF</sequence>
<dbReference type="EMBL" id="GL883091">
    <property type="protein sequence ID" value="EGG12335.1"/>
    <property type="molecule type" value="Genomic_DNA"/>
</dbReference>
<dbReference type="GeneID" id="18932796"/>
<dbReference type="OrthoDB" id="2504219at2759"/>
<evidence type="ECO:0008006" key="3">
    <source>
        <dbReference type="Google" id="ProtNLM"/>
    </source>
</evidence>
<organism evidence="2">
    <name type="scientific">Melampsora larici-populina (strain 98AG31 / pathotype 3-4-7)</name>
    <name type="common">Poplar leaf rust fungus</name>
    <dbReference type="NCBI Taxonomy" id="747676"/>
    <lineage>
        <taxon>Eukaryota</taxon>
        <taxon>Fungi</taxon>
        <taxon>Dikarya</taxon>
        <taxon>Basidiomycota</taxon>
        <taxon>Pucciniomycotina</taxon>
        <taxon>Pucciniomycetes</taxon>
        <taxon>Pucciniales</taxon>
        <taxon>Melampsoraceae</taxon>
        <taxon>Melampsora</taxon>
    </lineage>
</organism>
<gene>
    <name evidence="1" type="ORF">MELLADRAFT_76514</name>
</gene>
<dbReference type="STRING" id="747676.F4R543"/>
<accession>F4R543</accession>
<dbReference type="InParanoid" id="F4R543"/>
<dbReference type="RefSeq" id="XP_007404710.1">
    <property type="nucleotide sequence ID" value="XM_007404648.1"/>
</dbReference>
<dbReference type="KEGG" id="mlr:MELLADRAFT_76514"/>
<proteinExistence type="predicted"/>
<dbReference type="InterPro" id="IPR032675">
    <property type="entry name" value="LRR_dom_sf"/>
</dbReference>
<dbReference type="SUPFAM" id="SSF52047">
    <property type="entry name" value="RNI-like"/>
    <property type="match status" value="1"/>
</dbReference>
<dbReference type="Gene3D" id="3.80.10.10">
    <property type="entry name" value="Ribonuclease Inhibitor"/>
    <property type="match status" value="1"/>
</dbReference>
<dbReference type="Proteomes" id="UP000001072">
    <property type="component" value="Unassembled WGS sequence"/>
</dbReference>
<name>F4R543_MELLP</name>
<evidence type="ECO:0000313" key="1">
    <source>
        <dbReference type="EMBL" id="EGG12335.1"/>
    </source>
</evidence>
<dbReference type="VEuPathDB" id="FungiDB:MELLADRAFT_76514"/>
<protein>
    <recommendedName>
        <fullName evidence="3">F-box domain-containing protein</fullName>
    </recommendedName>
</protein>
<dbReference type="AlphaFoldDB" id="F4R543"/>
<keyword evidence="2" id="KW-1185">Reference proteome</keyword>
<dbReference type="HOGENOM" id="CLU_038956_0_0_1"/>